<name>A0A0B6XVE4_9EUPU</name>
<dbReference type="EMBL" id="HACG01000611">
    <property type="protein sequence ID" value="CEK47476.1"/>
    <property type="molecule type" value="Transcribed_RNA"/>
</dbReference>
<organism evidence="1">
    <name type="scientific">Arion vulgaris</name>
    <dbReference type="NCBI Taxonomy" id="1028688"/>
    <lineage>
        <taxon>Eukaryota</taxon>
        <taxon>Metazoa</taxon>
        <taxon>Spiralia</taxon>
        <taxon>Lophotrochozoa</taxon>
        <taxon>Mollusca</taxon>
        <taxon>Gastropoda</taxon>
        <taxon>Heterobranchia</taxon>
        <taxon>Euthyneura</taxon>
        <taxon>Panpulmonata</taxon>
        <taxon>Eupulmonata</taxon>
        <taxon>Stylommatophora</taxon>
        <taxon>Helicina</taxon>
        <taxon>Arionoidea</taxon>
        <taxon>Arionidae</taxon>
        <taxon>Arion</taxon>
    </lineage>
</organism>
<sequence length="91" mass="9568">NTGSDFPASNLLTAAARAQLNLRQKEQIGSSLPRGRKAPVMQKPDVLQTLNVSSPCISDSKASIVSTSVCGAVVSSVVTQQQSRPSFQHMG</sequence>
<gene>
    <name evidence="1" type="primary">ORF1453</name>
</gene>
<feature type="non-terminal residue" evidence="1">
    <location>
        <position position="91"/>
    </location>
</feature>
<protein>
    <submittedName>
        <fullName evidence="1">Uncharacterized protein</fullName>
    </submittedName>
</protein>
<proteinExistence type="predicted"/>
<evidence type="ECO:0000313" key="1">
    <source>
        <dbReference type="EMBL" id="CEK47476.1"/>
    </source>
</evidence>
<accession>A0A0B6XVE4</accession>
<reference evidence="1" key="1">
    <citation type="submission" date="2014-12" db="EMBL/GenBank/DDBJ databases">
        <title>Insight into the proteome of Arion vulgaris.</title>
        <authorList>
            <person name="Aradska J."/>
            <person name="Bulat T."/>
            <person name="Smidak R."/>
            <person name="Sarate P."/>
            <person name="Gangsoo J."/>
            <person name="Sialana F."/>
            <person name="Bilban M."/>
            <person name="Lubec G."/>
        </authorList>
    </citation>
    <scope>NUCLEOTIDE SEQUENCE</scope>
    <source>
        <tissue evidence="1">Skin</tissue>
    </source>
</reference>
<feature type="non-terminal residue" evidence="1">
    <location>
        <position position="1"/>
    </location>
</feature>
<dbReference type="AlphaFoldDB" id="A0A0B6XVE4"/>